<feature type="coiled-coil region" evidence="2">
    <location>
        <begin position="1270"/>
        <end position="1297"/>
    </location>
</feature>
<dbReference type="InterPro" id="IPR000172">
    <property type="entry name" value="GMC_OxRdtase_N"/>
</dbReference>
<dbReference type="PANTHER" id="PTHR11552">
    <property type="entry name" value="GLUCOSE-METHANOL-CHOLINE GMC OXIDOREDUCTASE"/>
    <property type="match status" value="1"/>
</dbReference>
<protein>
    <submittedName>
        <fullName evidence="7">Dehydrogenase xptC</fullName>
    </submittedName>
</protein>
<sequence length="1466" mass="161162">MLSSTLLLLSVAFEVSARSVNKHGQVIGPDTASNASYDFIIVGGGIAGLTVADRLTEDPAITVLVIEWGPLDNNTNGVLVTGLWNPVPYFWPNIFSIPQPGLDDQVEFVPMGQVVGGGSAINAMFYHRGGKQDYDDWEKLGNPGWGWDGLLPYFKKSENFTRPSPEFSRKHNITWDDSVHGFDGPIHTSYPPYDFAPSKNFWNAALSLGISELKDSDAGKVIGLYTFFKALDPTTETRSYAAIGHYDRVSATRPNYHLLPLHAAAKILFKNKTAIGVNYTSPSTGASSIAYAKKEVTVAAGGIHSPQILLVSGLGPKAVIESLGLKLIVDLPGVGTNMQDHLVLNIDHNFTSNIQPNAGELGSNATYEAEQSALYFSSKKGAYTITRGTGTNTVTLPLKNTTSSYDKIISFARSEDPASILPTTTDRTVLAGYISQRNLILAQYESLNSPIGEISWNTGPKTIIFMLKPLSRGSVTISSPNILDNPVIDYGALTDSNDLELVLTLFKKNREIMAQPEMLVLGPTELAPTGHITDDDELRAALRASIVPTNAHMCCTNPMMKLELGGVVDSKLRVYGVKGLSVVDISTFPIIAVGAPQASVYGTAEKINPAPPSMDETPRAGQVKGIVWRLPATSPSHNQTTNRETNQHFASSQAALVTGAPETGDDVVKSFVDRAKTRARSTAKFNPQFDFDASIFPNLVHQPSNERYIPDRGSRPFEKRKLPNNFRKTLNKPEDDGIYKRAHHANGYTVVEKALLESHNELRIKDSVLADKEKALGEQNSLVQKHEAAIIKKDGQLAARDKLLAENTTLLQEKVALAVEKSYQLGENEKLLAEKSNQLQDKVAELAGKDAWLIAKDAQLKAKDLVLVENDKSLTATTTQLQNRVAELARKDAWIKAKDTEITSKDSLLAANDKTLSQKSTQIRNNVAEMAKMCSLITAKDNQVRAQESMIVGYGKSLVEKATQLENHRKRITAMNAWITSQDSKLHNQSVELKGKNEQLWTKTEQLETQQAELRGKNSLIAAKDARLRDLESKMEETERSQVESEEKLRILTQIISDKDAQLAPNIEMLSTQAGFLADKARTFDSSAQDLGVKDKLIAIQAGQLGEKNRLLAWSTQQLTAKDMTITSQTANLDEKSKLIAYQVEKLAANDTSIASQLASLEEKDQFITSHTAALAEKDSLLAFEIQKSSEIFAAKDQTIIAKTEEVSKMQKSLAAYKALVTSTSAAAEKRNKHIESLKKQVREASVSPPEPEAASRTITPEVGAPLGLLQQISIRLRTAEEQTREAKEALKVKDSELSAVQKQLRLEQIRVKLSTMLPIPVQSASTKVQNTRQAAAKPACLQVPSSNSLKTHVREAMVEVETLSWQTQFFAAKHDFENKEYQYENRKLQDQYRSAANELRSMKKKYKALLALQVPRAHSQKSLGIVSYTALLILVALLILLAWWLTRLSLLNLIDFSQLGKLARA</sequence>
<evidence type="ECO:0000256" key="2">
    <source>
        <dbReference type="SAM" id="Coils"/>
    </source>
</evidence>
<dbReference type="Gene3D" id="3.30.560.10">
    <property type="entry name" value="Glucose Oxidase, domain 3"/>
    <property type="match status" value="1"/>
</dbReference>
<evidence type="ECO:0000256" key="1">
    <source>
        <dbReference type="ARBA" id="ARBA00010790"/>
    </source>
</evidence>
<keyword evidence="8" id="KW-1185">Reference proteome</keyword>
<dbReference type="PANTHER" id="PTHR11552:SF115">
    <property type="entry name" value="DEHYDROGENASE XPTC-RELATED"/>
    <property type="match status" value="1"/>
</dbReference>
<proteinExistence type="inferred from homology"/>
<feature type="signal peptide" evidence="4">
    <location>
        <begin position="1"/>
        <end position="17"/>
    </location>
</feature>
<dbReference type="SUPFAM" id="SSF51905">
    <property type="entry name" value="FAD/NAD(P)-binding domain"/>
    <property type="match status" value="1"/>
</dbReference>
<dbReference type="OrthoDB" id="269227at2759"/>
<feature type="domain" description="Glucose-methanol-choline oxidoreductase N-terminal" evidence="5">
    <location>
        <begin position="37"/>
        <end position="343"/>
    </location>
</feature>
<dbReference type="GO" id="GO:0044550">
    <property type="term" value="P:secondary metabolite biosynthetic process"/>
    <property type="evidence" value="ECO:0007669"/>
    <property type="project" value="TreeGrafter"/>
</dbReference>
<comment type="similarity">
    <text evidence="1">Belongs to the GMC oxidoreductase family.</text>
</comment>
<name>A0A8T9C8M4_9HELO</name>
<dbReference type="Pfam" id="PF05199">
    <property type="entry name" value="GMC_oxred_C"/>
    <property type="match status" value="1"/>
</dbReference>
<keyword evidence="2" id="KW-0175">Coiled coil</keyword>
<evidence type="ECO:0000313" key="7">
    <source>
        <dbReference type="EMBL" id="TVY82028.1"/>
    </source>
</evidence>
<evidence type="ECO:0000256" key="4">
    <source>
        <dbReference type="SAM" id="SignalP"/>
    </source>
</evidence>
<feature type="transmembrane region" description="Helical" evidence="3">
    <location>
        <begin position="1426"/>
        <end position="1446"/>
    </location>
</feature>
<feature type="chain" id="PRO_5035868086" evidence="4">
    <location>
        <begin position="18"/>
        <end position="1466"/>
    </location>
</feature>
<dbReference type="EMBL" id="QGMK01000384">
    <property type="protein sequence ID" value="TVY82028.1"/>
    <property type="molecule type" value="Genomic_DNA"/>
</dbReference>
<keyword evidence="3" id="KW-1133">Transmembrane helix</keyword>
<dbReference type="Proteomes" id="UP000469558">
    <property type="component" value="Unassembled WGS sequence"/>
</dbReference>
<dbReference type="GO" id="GO:0016614">
    <property type="term" value="F:oxidoreductase activity, acting on CH-OH group of donors"/>
    <property type="evidence" value="ECO:0007669"/>
    <property type="project" value="InterPro"/>
</dbReference>
<feature type="coiled-coil region" evidence="2">
    <location>
        <begin position="1021"/>
        <end position="1048"/>
    </location>
</feature>
<evidence type="ECO:0000313" key="8">
    <source>
        <dbReference type="Proteomes" id="UP000469558"/>
    </source>
</evidence>
<evidence type="ECO:0000259" key="6">
    <source>
        <dbReference type="Pfam" id="PF05199"/>
    </source>
</evidence>
<dbReference type="InterPro" id="IPR036188">
    <property type="entry name" value="FAD/NAD-bd_sf"/>
</dbReference>
<dbReference type="InterPro" id="IPR007867">
    <property type="entry name" value="GMC_OxRtase_C"/>
</dbReference>
<dbReference type="InterPro" id="IPR012132">
    <property type="entry name" value="GMC_OxRdtase"/>
</dbReference>
<accession>A0A8T9C8M4</accession>
<evidence type="ECO:0000256" key="3">
    <source>
        <dbReference type="SAM" id="Phobius"/>
    </source>
</evidence>
<evidence type="ECO:0000259" key="5">
    <source>
        <dbReference type="Pfam" id="PF00732"/>
    </source>
</evidence>
<comment type="caution">
    <text evidence="7">The sequence shown here is derived from an EMBL/GenBank/DDBJ whole genome shotgun (WGS) entry which is preliminary data.</text>
</comment>
<keyword evidence="4" id="KW-0732">Signal</keyword>
<organism evidence="7 8">
    <name type="scientific">Lachnellula suecica</name>
    <dbReference type="NCBI Taxonomy" id="602035"/>
    <lineage>
        <taxon>Eukaryota</taxon>
        <taxon>Fungi</taxon>
        <taxon>Dikarya</taxon>
        <taxon>Ascomycota</taxon>
        <taxon>Pezizomycotina</taxon>
        <taxon>Leotiomycetes</taxon>
        <taxon>Helotiales</taxon>
        <taxon>Lachnaceae</taxon>
        <taxon>Lachnellula</taxon>
    </lineage>
</organism>
<feature type="coiled-coil region" evidence="2">
    <location>
        <begin position="1379"/>
        <end position="1413"/>
    </location>
</feature>
<keyword evidence="3" id="KW-0472">Membrane</keyword>
<dbReference type="Pfam" id="PF00732">
    <property type="entry name" value="GMC_oxred_N"/>
    <property type="match status" value="1"/>
</dbReference>
<feature type="domain" description="Glucose-methanol-choline oxidoreductase C-terminal" evidence="6">
    <location>
        <begin position="469"/>
        <end position="604"/>
    </location>
</feature>
<dbReference type="GO" id="GO:0050660">
    <property type="term" value="F:flavin adenine dinucleotide binding"/>
    <property type="evidence" value="ECO:0007669"/>
    <property type="project" value="InterPro"/>
</dbReference>
<dbReference type="SUPFAM" id="SSF54373">
    <property type="entry name" value="FAD-linked reductases, C-terminal domain"/>
    <property type="match status" value="1"/>
</dbReference>
<gene>
    <name evidence="7" type="primary">xptC_0</name>
    <name evidence="7" type="ORF">LSUE1_G005927</name>
</gene>
<reference evidence="7 8" key="1">
    <citation type="submission" date="2018-05" db="EMBL/GenBank/DDBJ databases">
        <title>Genome sequencing and assembly of the regulated plant pathogen Lachnellula willkommii and related sister species for the development of diagnostic species identification markers.</title>
        <authorList>
            <person name="Giroux E."/>
            <person name="Bilodeau G."/>
        </authorList>
    </citation>
    <scope>NUCLEOTIDE SEQUENCE [LARGE SCALE GENOMIC DNA]</scope>
    <source>
        <strain evidence="7 8">CBS 268.59</strain>
    </source>
</reference>
<keyword evidence="3" id="KW-0812">Transmembrane</keyword>
<dbReference type="Gene3D" id="3.50.50.60">
    <property type="entry name" value="FAD/NAD(P)-binding domain"/>
    <property type="match status" value="1"/>
</dbReference>